<comment type="caution">
    <text evidence="1">The sequence shown here is derived from an EMBL/GenBank/DDBJ whole genome shotgun (WGS) entry which is preliminary data.</text>
</comment>
<dbReference type="EMBL" id="BPVZ01000306">
    <property type="protein sequence ID" value="GKV49583.1"/>
    <property type="molecule type" value="Genomic_DNA"/>
</dbReference>
<dbReference type="AlphaFoldDB" id="A0AAV5MI03"/>
<keyword evidence="2" id="KW-1185">Reference proteome</keyword>
<dbReference type="Proteomes" id="UP001054252">
    <property type="component" value="Unassembled WGS sequence"/>
</dbReference>
<proteinExistence type="predicted"/>
<evidence type="ECO:0000313" key="2">
    <source>
        <dbReference type="Proteomes" id="UP001054252"/>
    </source>
</evidence>
<protein>
    <submittedName>
        <fullName evidence="1">Uncharacterized protein</fullName>
    </submittedName>
</protein>
<organism evidence="1 2">
    <name type="scientific">Rubroshorea leprosula</name>
    <dbReference type="NCBI Taxonomy" id="152421"/>
    <lineage>
        <taxon>Eukaryota</taxon>
        <taxon>Viridiplantae</taxon>
        <taxon>Streptophyta</taxon>
        <taxon>Embryophyta</taxon>
        <taxon>Tracheophyta</taxon>
        <taxon>Spermatophyta</taxon>
        <taxon>Magnoliopsida</taxon>
        <taxon>eudicotyledons</taxon>
        <taxon>Gunneridae</taxon>
        <taxon>Pentapetalae</taxon>
        <taxon>rosids</taxon>
        <taxon>malvids</taxon>
        <taxon>Malvales</taxon>
        <taxon>Dipterocarpaceae</taxon>
        <taxon>Rubroshorea</taxon>
    </lineage>
</organism>
<sequence>MASTAPPFFLAQFPTIPFPLQVVLPQPANSHLHSSIPYFPISSSPTSFRAKAPCFQINLPETIISHLLEPFPWASMIDTDE</sequence>
<reference evidence="1 2" key="1">
    <citation type="journal article" date="2021" name="Commun. Biol.">
        <title>The genome of Shorea leprosula (Dipterocarpaceae) highlights the ecological relevance of drought in aseasonal tropical rainforests.</title>
        <authorList>
            <person name="Ng K.K.S."/>
            <person name="Kobayashi M.J."/>
            <person name="Fawcett J.A."/>
            <person name="Hatakeyama M."/>
            <person name="Paape T."/>
            <person name="Ng C.H."/>
            <person name="Ang C.C."/>
            <person name="Tnah L.H."/>
            <person name="Lee C.T."/>
            <person name="Nishiyama T."/>
            <person name="Sese J."/>
            <person name="O'Brien M.J."/>
            <person name="Copetti D."/>
            <person name="Mohd Noor M.I."/>
            <person name="Ong R.C."/>
            <person name="Putra M."/>
            <person name="Sireger I.Z."/>
            <person name="Indrioko S."/>
            <person name="Kosugi Y."/>
            <person name="Izuno A."/>
            <person name="Isagi Y."/>
            <person name="Lee S.L."/>
            <person name="Shimizu K.K."/>
        </authorList>
    </citation>
    <scope>NUCLEOTIDE SEQUENCE [LARGE SCALE GENOMIC DNA]</scope>
    <source>
        <strain evidence="1">214</strain>
    </source>
</reference>
<evidence type="ECO:0000313" key="1">
    <source>
        <dbReference type="EMBL" id="GKV49583.1"/>
    </source>
</evidence>
<accession>A0AAV5MI03</accession>
<gene>
    <name evidence="1" type="ORF">SLEP1_g56323</name>
</gene>
<name>A0AAV5MI03_9ROSI</name>